<dbReference type="CDD" id="cd00180">
    <property type="entry name" value="PKc"/>
    <property type="match status" value="1"/>
</dbReference>
<sequence>MATPVPQLELTRPDEVISVPIRVRSFPLRASKTFPNTPHFDLDSLPKYEKFKKLGNWLRQCMSEQAGTSKDNNNIGTFLPPAILDRLFSKEVIERELEKEDCGLDTANIVKIMFRADEEELEEEAKTYFTIFAILALLERVCDVSKFVEGGDKSICDQDLPLELQPGEDPGSKELRRKDESQQSRCFHRWRDHELEYFDNYQWRLRVPTFGLNPDKTLRHYKLHDRDILPWCEEHSVSQQEVMSGGYGSVKKVKIHPLCHEYHETLKAINVSGGLFAVKTLKDSDDVTFQKEVNSLKKFNGMVHDHLVTLLGTFTHKKQFNMIFPSAECDVENYWKKINPSPNLEDIEFVRWVSRQCRGIMEAIDIIHNPKRPTTLSQESQEAILYGRHGDIKPENILWFKSSNEADRGIWVISDLGLTAFNREISRSMVPNKSILYTPGYRPPECDIKGGKISRAFDIWTLGCFYLEMLCWLLGGWQLKEDFETERCKAVFITGSGSDIFFDLQLSSGDDKTNEEFIAIIKPQVSEMINDLHNHQDSTDYVHDFLDIIEDDMLVVLSVDRQRQRSPELLERLDKMNQKCIDDVNYCTRKTPPPIRRIVRVSTGTEARLNDNAMKMVEKNNVRSRLSTHVPRPEKPVHKSMREEELRNLK</sequence>
<reference evidence="3 4" key="1">
    <citation type="submission" date="2016-03" db="EMBL/GenBank/DDBJ databases">
        <authorList>
            <person name="Ploux O."/>
        </authorList>
    </citation>
    <scope>NUCLEOTIDE SEQUENCE [LARGE SCALE GENOMIC DNA]</scope>
    <source>
        <strain evidence="3 4">UAMH 11012</strain>
    </source>
</reference>
<feature type="compositionally biased region" description="Basic and acidic residues" evidence="1">
    <location>
        <begin position="631"/>
        <end position="650"/>
    </location>
</feature>
<dbReference type="STRING" id="576137.A0A1L7XFQ4"/>
<evidence type="ECO:0000259" key="2">
    <source>
        <dbReference type="PROSITE" id="PS50011"/>
    </source>
</evidence>
<dbReference type="PANTHER" id="PTHR24359:SF37">
    <property type="entry name" value="PROTEIN KINASE DOMAIN-CONTAINING PROTEIN"/>
    <property type="match status" value="1"/>
</dbReference>
<evidence type="ECO:0000313" key="3">
    <source>
        <dbReference type="EMBL" id="CZR63862.1"/>
    </source>
</evidence>
<dbReference type="PANTHER" id="PTHR24359">
    <property type="entry name" value="SERINE/THREONINE-PROTEIN KINASE SBK1"/>
    <property type="match status" value="1"/>
</dbReference>
<evidence type="ECO:0000313" key="4">
    <source>
        <dbReference type="Proteomes" id="UP000184330"/>
    </source>
</evidence>
<keyword evidence="4" id="KW-1185">Reference proteome</keyword>
<feature type="region of interest" description="Disordered" evidence="1">
    <location>
        <begin position="620"/>
        <end position="650"/>
    </location>
</feature>
<dbReference type="GO" id="GO:0004674">
    <property type="term" value="F:protein serine/threonine kinase activity"/>
    <property type="evidence" value="ECO:0007669"/>
    <property type="project" value="TreeGrafter"/>
</dbReference>
<dbReference type="Gene3D" id="1.10.510.10">
    <property type="entry name" value="Transferase(Phosphotransferase) domain 1"/>
    <property type="match status" value="1"/>
</dbReference>
<dbReference type="InterPro" id="IPR000719">
    <property type="entry name" value="Prot_kinase_dom"/>
</dbReference>
<dbReference type="Proteomes" id="UP000184330">
    <property type="component" value="Unassembled WGS sequence"/>
</dbReference>
<feature type="region of interest" description="Disordered" evidence="1">
    <location>
        <begin position="159"/>
        <end position="180"/>
    </location>
</feature>
<dbReference type="OrthoDB" id="1046782at2759"/>
<dbReference type="PROSITE" id="PS50011">
    <property type="entry name" value="PROTEIN_KINASE_DOM"/>
    <property type="match status" value="1"/>
</dbReference>
<dbReference type="InterPro" id="IPR011009">
    <property type="entry name" value="Kinase-like_dom_sf"/>
</dbReference>
<dbReference type="SMART" id="SM00220">
    <property type="entry name" value="S_TKc"/>
    <property type="match status" value="1"/>
</dbReference>
<accession>A0A1L7XFQ4</accession>
<dbReference type="Gene3D" id="3.30.200.20">
    <property type="entry name" value="Phosphorylase Kinase, domain 1"/>
    <property type="match status" value="1"/>
</dbReference>
<proteinExistence type="predicted"/>
<dbReference type="Pfam" id="PF00069">
    <property type="entry name" value="Pkinase"/>
    <property type="match status" value="1"/>
</dbReference>
<evidence type="ECO:0000256" key="1">
    <source>
        <dbReference type="SAM" id="MobiDB-lite"/>
    </source>
</evidence>
<dbReference type="EMBL" id="FJOG01000025">
    <property type="protein sequence ID" value="CZR63862.1"/>
    <property type="molecule type" value="Genomic_DNA"/>
</dbReference>
<name>A0A1L7XFQ4_9HELO</name>
<feature type="domain" description="Protein kinase" evidence="2">
    <location>
        <begin position="236"/>
        <end position="546"/>
    </location>
</feature>
<protein>
    <recommendedName>
        <fullName evidence="2">Protein kinase domain-containing protein</fullName>
    </recommendedName>
</protein>
<organism evidence="3 4">
    <name type="scientific">Phialocephala subalpina</name>
    <dbReference type="NCBI Taxonomy" id="576137"/>
    <lineage>
        <taxon>Eukaryota</taxon>
        <taxon>Fungi</taxon>
        <taxon>Dikarya</taxon>
        <taxon>Ascomycota</taxon>
        <taxon>Pezizomycotina</taxon>
        <taxon>Leotiomycetes</taxon>
        <taxon>Helotiales</taxon>
        <taxon>Mollisiaceae</taxon>
        <taxon>Phialocephala</taxon>
        <taxon>Phialocephala fortinii species complex</taxon>
    </lineage>
</organism>
<gene>
    <name evidence="3" type="ORF">PAC_13759</name>
</gene>
<feature type="compositionally biased region" description="Basic and acidic residues" evidence="1">
    <location>
        <begin position="170"/>
        <end position="180"/>
    </location>
</feature>
<dbReference type="SUPFAM" id="SSF56112">
    <property type="entry name" value="Protein kinase-like (PK-like)"/>
    <property type="match status" value="1"/>
</dbReference>
<dbReference type="AlphaFoldDB" id="A0A1L7XFQ4"/>
<dbReference type="GO" id="GO:0005524">
    <property type="term" value="F:ATP binding"/>
    <property type="evidence" value="ECO:0007669"/>
    <property type="project" value="InterPro"/>
</dbReference>